<dbReference type="Proteomes" id="UP001328107">
    <property type="component" value="Unassembled WGS sequence"/>
</dbReference>
<evidence type="ECO:0000313" key="2">
    <source>
        <dbReference type="Proteomes" id="UP001328107"/>
    </source>
</evidence>
<protein>
    <submittedName>
        <fullName evidence="1">Uncharacterized protein</fullName>
    </submittedName>
</protein>
<dbReference type="EMBL" id="BTRK01000005">
    <property type="protein sequence ID" value="GMR55758.1"/>
    <property type="molecule type" value="Genomic_DNA"/>
</dbReference>
<organism evidence="1 2">
    <name type="scientific">Pristionchus mayeri</name>
    <dbReference type="NCBI Taxonomy" id="1317129"/>
    <lineage>
        <taxon>Eukaryota</taxon>
        <taxon>Metazoa</taxon>
        <taxon>Ecdysozoa</taxon>
        <taxon>Nematoda</taxon>
        <taxon>Chromadorea</taxon>
        <taxon>Rhabditida</taxon>
        <taxon>Rhabditina</taxon>
        <taxon>Diplogasteromorpha</taxon>
        <taxon>Diplogasteroidea</taxon>
        <taxon>Neodiplogasteridae</taxon>
        <taxon>Pristionchus</taxon>
    </lineage>
</organism>
<proteinExistence type="predicted"/>
<name>A0AAN5D339_9BILA</name>
<gene>
    <name evidence="1" type="ORF">PMAYCL1PPCAC_25953</name>
</gene>
<reference evidence="2" key="1">
    <citation type="submission" date="2022-10" db="EMBL/GenBank/DDBJ databases">
        <title>Genome assembly of Pristionchus species.</title>
        <authorList>
            <person name="Yoshida K."/>
            <person name="Sommer R.J."/>
        </authorList>
    </citation>
    <scope>NUCLEOTIDE SEQUENCE [LARGE SCALE GENOMIC DNA]</scope>
    <source>
        <strain evidence="2">RS5460</strain>
    </source>
</reference>
<keyword evidence="2" id="KW-1185">Reference proteome</keyword>
<sequence>MSDTLFTPSTAQTTSSSTFDLSAYKEGAEEWAGARLRQAQGLLNEHAGVVKAKVDEVVEKYEGLRNYTTEQAQGLLNEQVASVKAKVDEYSPKVVEKYGECLSYAGDKLNYATAKKDELCKTVAEEAAVVHEQYEEAREAVASGRAIEWAKEKMNVVVEKVKSLLDSYMKVFVQYVQVIVPFEFLGKLYETSRAKIQ</sequence>
<dbReference type="AlphaFoldDB" id="A0AAN5D339"/>
<evidence type="ECO:0000313" key="1">
    <source>
        <dbReference type="EMBL" id="GMR55758.1"/>
    </source>
</evidence>
<comment type="caution">
    <text evidence="1">The sequence shown here is derived from an EMBL/GenBank/DDBJ whole genome shotgun (WGS) entry which is preliminary data.</text>
</comment>
<accession>A0AAN5D339</accession>